<dbReference type="OrthoDB" id="696508at2759"/>
<dbReference type="InterPro" id="IPR053253">
    <property type="entry name" value="Sex_diff_modulator"/>
</dbReference>
<protein>
    <submittedName>
        <fullName evidence="2">Uncharacterized protein</fullName>
    </submittedName>
</protein>
<proteinExistence type="predicted"/>
<feature type="region of interest" description="Disordered" evidence="1">
    <location>
        <begin position="306"/>
        <end position="408"/>
    </location>
</feature>
<evidence type="ECO:0000313" key="2">
    <source>
        <dbReference type="EMBL" id="CAD6246216.1"/>
    </source>
</evidence>
<keyword evidence="3" id="KW-1185">Reference proteome</keyword>
<dbReference type="EMBL" id="CAJGYO010000007">
    <property type="protein sequence ID" value="CAD6246216.1"/>
    <property type="molecule type" value="Genomic_DNA"/>
</dbReference>
<accession>A0A811PUC6</accession>
<gene>
    <name evidence="2" type="ORF">NCGR_LOCUS30486</name>
</gene>
<reference evidence="2" key="1">
    <citation type="submission" date="2020-10" db="EMBL/GenBank/DDBJ databases">
        <authorList>
            <person name="Han B."/>
            <person name="Lu T."/>
            <person name="Zhao Q."/>
            <person name="Huang X."/>
            <person name="Zhao Y."/>
        </authorList>
    </citation>
    <scope>NUCLEOTIDE SEQUENCE</scope>
</reference>
<dbReference type="Proteomes" id="UP000604825">
    <property type="component" value="Unassembled WGS sequence"/>
</dbReference>
<dbReference type="PANTHER" id="PTHR33087:SF38">
    <property type="entry name" value="OS10G0201600 PROTEIN"/>
    <property type="match status" value="1"/>
</dbReference>
<dbReference type="AlphaFoldDB" id="A0A811PUC6"/>
<organism evidence="2 3">
    <name type="scientific">Miscanthus lutarioriparius</name>
    <dbReference type="NCBI Taxonomy" id="422564"/>
    <lineage>
        <taxon>Eukaryota</taxon>
        <taxon>Viridiplantae</taxon>
        <taxon>Streptophyta</taxon>
        <taxon>Embryophyta</taxon>
        <taxon>Tracheophyta</taxon>
        <taxon>Spermatophyta</taxon>
        <taxon>Magnoliopsida</taxon>
        <taxon>Liliopsida</taxon>
        <taxon>Poales</taxon>
        <taxon>Poaceae</taxon>
        <taxon>PACMAD clade</taxon>
        <taxon>Panicoideae</taxon>
        <taxon>Andropogonodae</taxon>
        <taxon>Andropogoneae</taxon>
        <taxon>Saccharinae</taxon>
        <taxon>Miscanthus</taxon>
    </lineage>
</organism>
<comment type="caution">
    <text evidence="2">The sequence shown here is derived from an EMBL/GenBank/DDBJ whole genome shotgun (WGS) entry which is preliminary data.</text>
</comment>
<feature type="compositionally biased region" description="Low complexity" evidence="1">
    <location>
        <begin position="370"/>
        <end position="402"/>
    </location>
</feature>
<evidence type="ECO:0000313" key="3">
    <source>
        <dbReference type="Proteomes" id="UP000604825"/>
    </source>
</evidence>
<evidence type="ECO:0000256" key="1">
    <source>
        <dbReference type="SAM" id="MobiDB-lite"/>
    </source>
</evidence>
<sequence>MRPRSELLVIPRSAELNAVESALSSLALVAMVGGNRPPVSPADVRGQLVSFYNLPADAFSVCRYAPEDFLVRFNNADDLEDVLQGPVPMETPFYLRWCRWRRQSMATSGSLKYKVLIGLKGMPAHIRGYPFHPADPRDLLRQPGACPGVRRRRGPAVAAAAALGHVVCQGASVTVGNVVCPILHGHPKPRSTGGMGWAAMPEPALPLPQEAKAGFEFELCLQQFEQPDRFDPLLLVAEDERHFVDCKVVLVPPAPENELLLPASLQLSPIQSSASDHASQLWTPAPCARICAPGDNVGMDHLLTPRARASSPGARVPPNDCARGFDARSAPVLSPSWDSTPQPPSGPEVALPPSPDLLGVSAGPSIVADSAHPVAPHVAPSTPTAPAAPTATQATGVQATAGNGSPPPAQQLDVASFIACLKKPLVEPILASAPRPPPTRRVDHDLLLPLEISPHSDKLSANLHVRKRRLNLLRRTCKIIDDTRGTMFFNEVQRCA</sequence>
<feature type="compositionally biased region" description="Pro residues" evidence="1">
    <location>
        <begin position="341"/>
        <end position="355"/>
    </location>
</feature>
<name>A0A811PUC6_9POAL</name>
<dbReference type="PANTHER" id="PTHR33087">
    <property type="entry name" value="OS07G0539200 PROTEIN"/>
    <property type="match status" value="1"/>
</dbReference>